<dbReference type="AlphaFoldDB" id="A0A0A9E742"/>
<protein>
    <submittedName>
        <fullName evidence="1">Uncharacterized protein</fullName>
    </submittedName>
</protein>
<dbReference type="EMBL" id="GBRH01204210">
    <property type="protein sequence ID" value="JAD93685.1"/>
    <property type="molecule type" value="Transcribed_RNA"/>
</dbReference>
<proteinExistence type="predicted"/>
<organism evidence="1">
    <name type="scientific">Arundo donax</name>
    <name type="common">Giant reed</name>
    <name type="synonym">Donax arundinaceus</name>
    <dbReference type="NCBI Taxonomy" id="35708"/>
    <lineage>
        <taxon>Eukaryota</taxon>
        <taxon>Viridiplantae</taxon>
        <taxon>Streptophyta</taxon>
        <taxon>Embryophyta</taxon>
        <taxon>Tracheophyta</taxon>
        <taxon>Spermatophyta</taxon>
        <taxon>Magnoliopsida</taxon>
        <taxon>Liliopsida</taxon>
        <taxon>Poales</taxon>
        <taxon>Poaceae</taxon>
        <taxon>PACMAD clade</taxon>
        <taxon>Arundinoideae</taxon>
        <taxon>Arundineae</taxon>
        <taxon>Arundo</taxon>
    </lineage>
</organism>
<reference evidence="1" key="1">
    <citation type="submission" date="2014-09" db="EMBL/GenBank/DDBJ databases">
        <authorList>
            <person name="Magalhaes I.L.F."/>
            <person name="Oliveira U."/>
            <person name="Santos F.R."/>
            <person name="Vidigal T.H.D.A."/>
            <person name="Brescovit A.D."/>
            <person name="Santos A.J."/>
        </authorList>
    </citation>
    <scope>NUCLEOTIDE SEQUENCE</scope>
    <source>
        <tissue evidence="1">Shoot tissue taken approximately 20 cm above the soil surface</tissue>
    </source>
</reference>
<reference evidence="1" key="2">
    <citation type="journal article" date="2015" name="Data Brief">
        <title>Shoot transcriptome of the giant reed, Arundo donax.</title>
        <authorList>
            <person name="Barrero R.A."/>
            <person name="Guerrero F.D."/>
            <person name="Moolhuijzen P."/>
            <person name="Goolsby J.A."/>
            <person name="Tidwell J."/>
            <person name="Bellgard S.E."/>
            <person name="Bellgard M.I."/>
        </authorList>
    </citation>
    <scope>NUCLEOTIDE SEQUENCE</scope>
    <source>
        <tissue evidence="1">Shoot tissue taken approximately 20 cm above the soil surface</tissue>
    </source>
</reference>
<accession>A0A0A9E742</accession>
<evidence type="ECO:0000313" key="1">
    <source>
        <dbReference type="EMBL" id="JAD93685.1"/>
    </source>
</evidence>
<sequence length="72" mass="7800">MAQMPATSCTCDLYPPTIRIRCSVYGSWKPLKECWPAATRIEFCGGLVQGSSTASAVINPVTIEFVVLSCSR</sequence>
<name>A0A0A9E742_ARUDO</name>